<evidence type="ECO:0000313" key="7">
    <source>
        <dbReference type="EMBL" id="PWW78480.1"/>
    </source>
</evidence>
<comment type="similarity">
    <text evidence="2">Belongs to the rad21 family.</text>
</comment>
<dbReference type="GO" id="GO:0007062">
    <property type="term" value="P:sister chromatid cohesion"/>
    <property type="evidence" value="ECO:0007669"/>
    <property type="project" value="InterPro"/>
</dbReference>
<dbReference type="PANTHER" id="PTHR12585:SF69">
    <property type="entry name" value="FI11703P"/>
    <property type="match status" value="1"/>
</dbReference>
<feature type="domain" description="Rad21/Rec8-like protein C-terminal eukaryotic" evidence="5">
    <location>
        <begin position="624"/>
        <end position="662"/>
    </location>
</feature>
<organism evidence="7 8">
    <name type="scientific">Tuber magnatum</name>
    <name type="common">white Piedmont truffle</name>
    <dbReference type="NCBI Taxonomy" id="42249"/>
    <lineage>
        <taxon>Eukaryota</taxon>
        <taxon>Fungi</taxon>
        <taxon>Dikarya</taxon>
        <taxon>Ascomycota</taxon>
        <taxon>Pezizomycotina</taxon>
        <taxon>Pezizomycetes</taxon>
        <taxon>Pezizales</taxon>
        <taxon>Tuberaceae</taxon>
        <taxon>Tuber</taxon>
    </lineage>
</organism>
<dbReference type="SUPFAM" id="SSF46785">
    <property type="entry name" value="Winged helix' DNA-binding domain"/>
    <property type="match status" value="1"/>
</dbReference>
<sequence>MFFSPEYLVSRPYGVGTVWLAATVGTQNVHRKISRKDIMAVQIPEACQSFIEPDVPLALRFQSNLLCGVARVFGEQCRYMLIDTSQAVNNIRRTHTSAQARTIIDDINLTHGNLRPRPLVLENDPAFDADLVDDIRVLYQDGLNVVDDNSAMIGSLFSSSSGNDALPPSSTLSSASRTIHASDEEHQGFAPETPSAVLLDDLGFEFDQYGRMKEASSPQLPPMLPDHVPDVGGDPRARSSERSSRLNSPDFAGITGMEDQEGHGWAVAGSQGPDTHTSLEMRISNNSFHQPGGSQQARTEHAQLEPLQLAGDEAGIGNARKGRAMPKGPITDTTLEIKSKEVTLWTERYLENMSAAIKKARASKVSRLAKQNAHTLIFKWSVFGELRNPFLQSMFSGGAILEAIQKGDGPAEKRKRAIEDKEIDDEEGRRVRARSDLYEEDDTFLPRSEAGPGLPESEVGRKGSDVGSEGYHPSSQQPLPWAKGDIPGSGPDSRQLPIGGFPSSSLGGDPQGHSSARRSRQSSPLAAKAIRRMSILQSPIGERDEDLDMPEIGPAGGLVEMAEQFETFNLDANSEVETNNSVEKGCLDFFKFLKDEIRKLDSHNADGEVVGHSNLITLDHLIEPGSNKPEVAANAFSHLLLLGTRGLVSLSQEEPYGTIQISIA</sequence>
<feature type="compositionally biased region" description="Basic and acidic residues" evidence="4">
    <location>
        <begin position="227"/>
        <end position="244"/>
    </location>
</feature>
<dbReference type="GO" id="GO:0005634">
    <property type="term" value="C:nucleus"/>
    <property type="evidence" value="ECO:0007669"/>
    <property type="project" value="UniProtKB-SubCell"/>
</dbReference>
<comment type="subcellular location">
    <subcellularLocation>
        <location evidence="1">Nucleus</location>
    </subcellularLocation>
</comment>
<dbReference type="GO" id="GO:1990414">
    <property type="term" value="P:replication-born double-strand break repair via sister chromatid exchange"/>
    <property type="evidence" value="ECO:0007669"/>
    <property type="project" value="TreeGrafter"/>
</dbReference>
<evidence type="ECO:0000259" key="6">
    <source>
        <dbReference type="Pfam" id="PF04825"/>
    </source>
</evidence>
<feature type="region of interest" description="Disordered" evidence="4">
    <location>
        <begin position="159"/>
        <end position="193"/>
    </location>
</feature>
<comment type="caution">
    <text evidence="7">The sequence shown here is derived from an EMBL/GenBank/DDBJ whole genome shotgun (WGS) entry which is preliminary data.</text>
</comment>
<feature type="compositionally biased region" description="Low complexity" evidence="4">
    <location>
        <begin position="165"/>
        <end position="178"/>
    </location>
</feature>
<dbReference type="Gene3D" id="1.10.10.580">
    <property type="entry name" value="Structural maintenance of chromosome 1. Chain E"/>
    <property type="match status" value="1"/>
</dbReference>
<evidence type="ECO:0000256" key="3">
    <source>
        <dbReference type="ARBA" id="ARBA00023242"/>
    </source>
</evidence>
<dbReference type="InterPro" id="IPR036390">
    <property type="entry name" value="WH_DNA-bd_sf"/>
</dbReference>
<evidence type="ECO:0000259" key="5">
    <source>
        <dbReference type="Pfam" id="PF04824"/>
    </source>
</evidence>
<evidence type="ECO:0000313" key="8">
    <source>
        <dbReference type="Proteomes" id="UP000246991"/>
    </source>
</evidence>
<keyword evidence="3" id="KW-0539">Nucleus</keyword>
<dbReference type="Proteomes" id="UP000246991">
    <property type="component" value="Unassembled WGS sequence"/>
</dbReference>
<reference evidence="7 8" key="1">
    <citation type="submission" date="2018-03" db="EMBL/GenBank/DDBJ databases">
        <title>Genomes of Pezizomycetes fungi and the evolution of truffles.</title>
        <authorList>
            <person name="Murat C."/>
            <person name="Payen T."/>
            <person name="Noel B."/>
            <person name="Kuo A."/>
            <person name="Martin F.M."/>
        </authorList>
    </citation>
    <scope>NUCLEOTIDE SEQUENCE [LARGE SCALE GENOMIC DNA]</scope>
    <source>
        <strain evidence="7">091103-1</strain>
    </source>
</reference>
<feature type="region of interest" description="Disordered" evidence="4">
    <location>
        <begin position="213"/>
        <end position="251"/>
    </location>
</feature>
<dbReference type="GO" id="GO:0003682">
    <property type="term" value="F:chromatin binding"/>
    <property type="evidence" value="ECO:0007669"/>
    <property type="project" value="TreeGrafter"/>
</dbReference>
<evidence type="ECO:0000256" key="4">
    <source>
        <dbReference type="SAM" id="MobiDB-lite"/>
    </source>
</evidence>
<accession>A0A317SX99</accession>
<dbReference type="AlphaFoldDB" id="A0A317SX99"/>
<evidence type="ECO:0000256" key="1">
    <source>
        <dbReference type="ARBA" id="ARBA00004123"/>
    </source>
</evidence>
<dbReference type="Pfam" id="PF04825">
    <property type="entry name" value="Rad21_Rec8_N"/>
    <property type="match status" value="1"/>
</dbReference>
<proteinExistence type="inferred from homology"/>
<dbReference type="InterPro" id="IPR006909">
    <property type="entry name" value="Rad21/Rec8_C_eu"/>
</dbReference>
<feature type="domain" description="Rad21/Rec8-like protein N-terminal" evidence="6">
    <location>
        <begin position="1"/>
        <end position="99"/>
    </location>
</feature>
<evidence type="ECO:0008006" key="9">
    <source>
        <dbReference type="Google" id="ProtNLM"/>
    </source>
</evidence>
<gene>
    <name evidence="7" type="ORF">C7212DRAFT_362941</name>
</gene>
<dbReference type="STRING" id="42249.A0A317SX99"/>
<dbReference type="GO" id="GO:0008278">
    <property type="term" value="C:cohesin complex"/>
    <property type="evidence" value="ECO:0007669"/>
    <property type="project" value="InterPro"/>
</dbReference>
<keyword evidence="8" id="KW-1185">Reference proteome</keyword>
<dbReference type="OrthoDB" id="5427633at2759"/>
<feature type="region of interest" description="Disordered" evidence="4">
    <location>
        <begin position="407"/>
        <end position="526"/>
    </location>
</feature>
<dbReference type="InterPro" id="IPR006910">
    <property type="entry name" value="Rad21_Rec8_N"/>
</dbReference>
<dbReference type="InterPro" id="IPR039781">
    <property type="entry name" value="Rad21/Rec8-like"/>
</dbReference>
<evidence type="ECO:0000256" key="2">
    <source>
        <dbReference type="ARBA" id="ARBA00009870"/>
    </source>
</evidence>
<dbReference type="InterPro" id="IPR023093">
    <property type="entry name" value="ScpA-like_C"/>
</dbReference>
<name>A0A317SX99_9PEZI</name>
<protein>
    <recommendedName>
        <fullName evidence="9">Rad21/Rec8-like protein N-terminal domain-containing protein</fullName>
    </recommendedName>
</protein>
<feature type="compositionally biased region" description="Basic and acidic residues" evidence="4">
    <location>
        <begin position="409"/>
        <end position="420"/>
    </location>
</feature>
<dbReference type="Pfam" id="PF04824">
    <property type="entry name" value="Rad21_Rec8"/>
    <property type="match status" value="1"/>
</dbReference>
<dbReference type="CDD" id="cd21789">
    <property type="entry name" value="Rad21_Rec8_M_SpRec8p-like"/>
    <property type="match status" value="1"/>
</dbReference>
<dbReference type="EMBL" id="PYWC01000015">
    <property type="protein sequence ID" value="PWW78480.1"/>
    <property type="molecule type" value="Genomic_DNA"/>
</dbReference>
<dbReference type="PANTHER" id="PTHR12585">
    <property type="entry name" value="SCC1 / RAD21 FAMILY MEMBER"/>
    <property type="match status" value="1"/>
</dbReference>
<feature type="compositionally biased region" description="Basic and acidic residues" evidence="4">
    <location>
        <begin position="427"/>
        <end position="437"/>
    </location>
</feature>